<evidence type="ECO:0000259" key="8">
    <source>
        <dbReference type="Pfam" id="PF16575"/>
    </source>
</evidence>
<reference evidence="9" key="1">
    <citation type="submission" date="2022-11" db="EMBL/GenBank/DDBJ databases">
        <authorList>
            <person name="Kikuchi T."/>
        </authorList>
    </citation>
    <scope>NUCLEOTIDE SEQUENCE</scope>
    <source>
        <strain evidence="9">PS1010</strain>
    </source>
</reference>
<feature type="domain" description="Clp1 C-terminal" evidence="6">
    <location>
        <begin position="315"/>
        <end position="423"/>
    </location>
</feature>
<feature type="domain" description="Clp1 P-loop" evidence="8">
    <location>
        <begin position="121"/>
        <end position="308"/>
    </location>
</feature>
<dbReference type="PANTHER" id="PTHR12755:SF6">
    <property type="entry name" value="POLYRIBONUCLEOTIDE 5'-HYDROXYL-KINASE CLP1"/>
    <property type="match status" value="1"/>
</dbReference>
<dbReference type="InterPro" id="IPR032319">
    <property type="entry name" value="CLP1_P"/>
</dbReference>
<dbReference type="GO" id="GO:0005524">
    <property type="term" value="F:ATP binding"/>
    <property type="evidence" value="ECO:0007669"/>
    <property type="project" value="UniProtKB-KW"/>
</dbReference>
<accession>A0A9P1II29</accession>
<dbReference type="AlphaFoldDB" id="A0A9P1II29"/>
<dbReference type="InterPro" id="IPR038239">
    <property type="entry name" value="Clp1_N_sf"/>
</dbReference>
<feature type="domain" description="Clp1 N-terminal" evidence="7">
    <location>
        <begin position="9"/>
        <end position="99"/>
    </location>
</feature>
<dbReference type="InterPro" id="IPR045116">
    <property type="entry name" value="Clp1/Grc3"/>
</dbReference>
<comment type="subcellular location">
    <subcellularLocation>
        <location evidence="1">Nucleus</location>
    </subcellularLocation>
</comment>
<comment type="caution">
    <text evidence="9">The sequence shown here is derived from an EMBL/GenBank/DDBJ whole genome shotgun (WGS) entry which is preliminary data.</text>
</comment>
<dbReference type="InterPro" id="IPR032324">
    <property type="entry name" value="Clp1_N"/>
</dbReference>
<dbReference type="PANTHER" id="PTHR12755">
    <property type="entry name" value="CLEAVAGE/POLYADENYLATION FACTOR IA SUBUNIT CLP1P"/>
    <property type="match status" value="1"/>
</dbReference>
<gene>
    <name evidence="9" type="ORF">CAMP_LOCUS8574</name>
</gene>
<dbReference type="Pfam" id="PF06807">
    <property type="entry name" value="Clp1"/>
    <property type="match status" value="1"/>
</dbReference>
<dbReference type="OrthoDB" id="258143at2759"/>
<dbReference type="Pfam" id="PF16573">
    <property type="entry name" value="CLP1_N"/>
    <property type="match status" value="1"/>
</dbReference>
<keyword evidence="2" id="KW-0507">mRNA processing</keyword>
<keyword evidence="3" id="KW-0547">Nucleotide-binding</keyword>
<evidence type="ECO:0008006" key="11">
    <source>
        <dbReference type="Google" id="ProtNLM"/>
    </source>
</evidence>
<evidence type="ECO:0000256" key="2">
    <source>
        <dbReference type="ARBA" id="ARBA00022664"/>
    </source>
</evidence>
<keyword evidence="10" id="KW-1185">Reference proteome</keyword>
<dbReference type="GO" id="GO:0031124">
    <property type="term" value="P:mRNA 3'-end processing"/>
    <property type="evidence" value="ECO:0007669"/>
    <property type="project" value="InterPro"/>
</dbReference>
<dbReference type="Gene3D" id="2.40.30.330">
    <property type="entry name" value="Pre-mRNA cleavage complex subunit Clp1, C-terminal domain"/>
    <property type="match status" value="1"/>
</dbReference>
<dbReference type="FunFam" id="2.60.120.1030:FF:000001">
    <property type="entry name" value="Protein CLP1 homolog 5"/>
    <property type="match status" value="1"/>
</dbReference>
<dbReference type="Gene3D" id="2.60.120.1030">
    <property type="entry name" value="Clp1, DNA binding domain"/>
    <property type="match status" value="1"/>
</dbReference>
<dbReference type="GO" id="GO:0006388">
    <property type="term" value="P:tRNA splicing, via endonucleolytic cleavage and ligation"/>
    <property type="evidence" value="ECO:0007669"/>
    <property type="project" value="TreeGrafter"/>
</dbReference>
<evidence type="ECO:0000259" key="6">
    <source>
        <dbReference type="Pfam" id="PF06807"/>
    </source>
</evidence>
<proteinExistence type="predicted"/>
<organism evidence="9 10">
    <name type="scientific">Caenorhabditis angaria</name>
    <dbReference type="NCBI Taxonomy" id="860376"/>
    <lineage>
        <taxon>Eukaryota</taxon>
        <taxon>Metazoa</taxon>
        <taxon>Ecdysozoa</taxon>
        <taxon>Nematoda</taxon>
        <taxon>Chromadorea</taxon>
        <taxon>Rhabditida</taxon>
        <taxon>Rhabditina</taxon>
        <taxon>Rhabditomorpha</taxon>
        <taxon>Rhabditoidea</taxon>
        <taxon>Rhabditidae</taxon>
        <taxon>Peloderinae</taxon>
        <taxon>Caenorhabditis</taxon>
    </lineage>
</organism>
<sequence>MVDNVQEFKLREDSELRFAVGDEEDVVLELIEGYAEMFGTEITPNKKYTFPPSSRVAIYTYTQATIELFGKVSSHYVADDTPMVFYVNIHAAIEEVRQAREEQAMQSGYGKPKGPKVLLVGPSDVGKSTLSRILCNYSVRQGRCPVFVDLDVGQNNISVPGTIGALIVDKTADIIDGFDRTNALVYNFGHTSPGGSIGLYKAMMKQLAASMKTPQFESNSDALIGGMIINTCGWVNDAGYECIKSAAESFEVDIVIVIDHERLYSDLSRDLPEFVRLLKCPKSGGVEKRDSEFRGKTRTANVHSYFYGTKSQQVFPFNIVLQFNDIKLFRIGTEKLPDSCLPFGMEEEDPDTRVVEMTPSTDILHHLFAISHSNIVEDICKSAVCGFVLVKEIDMEQQKMTVLSVRTTLPSTNLVFMNISHLDDHV</sequence>
<dbReference type="SUPFAM" id="SSF52540">
    <property type="entry name" value="P-loop containing nucleoside triphosphate hydrolases"/>
    <property type="match status" value="1"/>
</dbReference>
<dbReference type="InterPro" id="IPR038238">
    <property type="entry name" value="Clp1_C_sf"/>
</dbReference>
<evidence type="ECO:0000256" key="5">
    <source>
        <dbReference type="ARBA" id="ARBA00023242"/>
    </source>
</evidence>
<evidence type="ECO:0000259" key="7">
    <source>
        <dbReference type="Pfam" id="PF16573"/>
    </source>
</evidence>
<name>A0A9P1II29_9PELO</name>
<dbReference type="InterPro" id="IPR010655">
    <property type="entry name" value="Clp1_C"/>
</dbReference>
<evidence type="ECO:0000313" key="9">
    <source>
        <dbReference type="EMBL" id="CAI5445937.1"/>
    </source>
</evidence>
<dbReference type="Pfam" id="PF16575">
    <property type="entry name" value="CLP1_P"/>
    <property type="match status" value="1"/>
</dbReference>
<dbReference type="EMBL" id="CANHGI010000003">
    <property type="protein sequence ID" value="CAI5445937.1"/>
    <property type="molecule type" value="Genomic_DNA"/>
</dbReference>
<dbReference type="InterPro" id="IPR027417">
    <property type="entry name" value="P-loop_NTPase"/>
</dbReference>
<dbReference type="GO" id="GO:0051731">
    <property type="term" value="F:polynucleotide 5'-hydroxyl-kinase activity"/>
    <property type="evidence" value="ECO:0007669"/>
    <property type="project" value="InterPro"/>
</dbReference>
<keyword evidence="5" id="KW-0539">Nucleus</keyword>
<dbReference type="Gene3D" id="3.40.50.300">
    <property type="entry name" value="P-loop containing nucleotide triphosphate hydrolases"/>
    <property type="match status" value="1"/>
</dbReference>
<dbReference type="FunFam" id="2.40.30.330:FF:000002">
    <property type="entry name" value="Protein CLP1 homolog"/>
    <property type="match status" value="1"/>
</dbReference>
<evidence type="ECO:0000313" key="10">
    <source>
        <dbReference type="Proteomes" id="UP001152747"/>
    </source>
</evidence>
<keyword evidence="4" id="KW-0067">ATP-binding</keyword>
<dbReference type="Proteomes" id="UP001152747">
    <property type="component" value="Unassembled WGS sequence"/>
</dbReference>
<evidence type="ECO:0000256" key="1">
    <source>
        <dbReference type="ARBA" id="ARBA00004123"/>
    </source>
</evidence>
<protein>
    <recommendedName>
        <fullName evidence="11">Protein CLP1 homolog</fullName>
    </recommendedName>
</protein>
<evidence type="ECO:0000256" key="3">
    <source>
        <dbReference type="ARBA" id="ARBA00022741"/>
    </source>
</evidence>
<dbReference type="GO" id="GO:0005634">
    <property type="term" value="C:nucleus"/>
    <property type="evidence" value="ECO:0007669"/>
    <property type="project" value="UniProtKB-SubCell"/>
</dbReference>
<evidence type="ECO:0000256" key="4">
    <source>
        <dbReference type="ARBA" id="ARBA00022840"/>
    </source>
</evidence>